<evidence type="ECO:0000256" key="1">
    <source>
        <dbReference type="SAM" id="MobiDB-lite"/>
    </source>
</evidence>
<keyword evidence="3" id="KW-1185">Reference proteome</keyword>
<dbReference type="EMBL" id="CAJDYZ010008624">
    <property type="protein sequence ID" value="CAD1475602.1"/>
    <property type="molecule type" value="Genomic_DNA"/>
</dbReference>
<feature type="compositionally biased region" description="Basic and acidic residues" evidence="1">
    <location>
        <begin position="95"/>
        <end position="104"/>
    </location>
</feature>
<dbReference type="Proteomes" id="UP000752696">
    <property type="component" value="Unassembled WGS sequence"/>
</dbReference>
<name>A0A6V7H7R6_9HYME</name>
<reference evidence="2" key="1">
    <citation type="submission" date="2020-07" db="EMBL/GenBank/DDBJ databases">
        <authorList>
            <person name="Nazaruddin N."/>
        </authorList>
    </citation>
    <scope>NUCLEOTIDE SEQUENCE</scope>
</reference>
<feature type="region of interest" description="Disordered" evidence="1">
    <location>
        <begin position="62"/>
        <end position="111"/>
    </location>
</feature>
<accession>A0A6V7H7R6</accession>
<evidence type="ECO:0000313" key="2">
    <source>
        <dbReference type="EMBL" id="CAD1475602.1"/>
    </source>
</evidence>
<dbReference type="OrthoDB" id="7603136at2759"/>
<sequence length="248" mass="28631">MELNKHRRREQTMLKRTHSDTESVLARKRYNDGRRTGPFDGKGQTFFRDLLELEESLRKRVGSQAGRRSAAVEIDETTTTTTKRDYPAKQAGNRSTRDRERESIDPMTTSTCRNVDSDIRLERKVNASCLRDAEAERSIAPRKVSTTDRQIQADKSTQTEHVYVIRAVRSCPLRKRRLPAHLQLHRLASGRDAVSSRTVYASPDLSTFVFRKASDNLIYEKGKASRSPSYIPNPERHRWKYIAPRKTK</sequence>
<comment type="caution">
    <text evidence="2">The sequence shown here is derived from an EMBL/GenBank/DDBJ whole genome shotgun (WGS) entry which is preliminary data.</text>
</comment>
<proteinExistence type="predicted"/>
<feature type="region of interest" description="Disordered" evidence="1">
    <location>
        <begin position="1"/>
        <end position="23"/>
    </location>
</feature>
<organism evidence="2 3">
    <name type="scientific">Heterotrigona itama</name>
    <dbReference type="NCBI Taxonomy" id="395501"/>
    <lineage>
        <taxon>Eukaryota</taxon>
        <taxon>Metazoa</taxon>
        <taxon>Ecdysozoa</taxon>
        <taxon>Arthropoda</taxon>
        <taxon>Hexapoda</taxon>
        <taxon>Insecta</taxon>
        <taxon>Pterygota</taxon>
        <taxon>Neoptera</taxon>
        <taxon>Endopterygota</taxon>
        <taxon>Hymenoptera</taxon>
        <taxon>Apocrita</taxon>
        <taxon>Aculeata</taxon>
        <taxon>Apoidea</taxon>
        <taxon>Anthophila</taxon>
        <taxon>Apidae</taxon>
        <taxon>Heterotrigona</taxon>
    </lineage>
</organism>
<protein>
    <submittedName>
        <fullName evidence="2">Uncharacterized protein</fullName>
    </submittedName>
</protein>
<feature type="compositionally biased region" description="Basic and acidic residues" evidence="1">
    <location>
        <begin position="10"/>
        <end position="21"/>
    </location>
</feature>
<evidence type="ECO:0000313" key="3">
    <source>
        <dbReference type="Proteomes" id="UP000752696"/>
    </source>
</evidence>
<gene>
    <name evidence="2" type="ORF">MHI_LOCUS586889</name>
</gene>
<dbReference type="AlphaFoldDB" id="A0A6V7H7R6"/>